<evidence type="ECO:0008006" key="3">
    <source>
        <dbReference type="Google" id="ProtNLM"/>
    </source>
</evidence>
<accession>A0A7C5V1F2</accession>
<dbReference type="EMBL" id="DRUZ01000066">
    <property type="protein sequence ID" value="HHS01906.1"/>
    <property type="molecule type" value="Genomic_DNA"/>
</dbReference>
<protein>
    <recommendedName>
        <fullName evidence="3">Lipoprotein</fullName>
    </recommendedName>
</protein>
<comment type="caution">
    <text evidence="2">The sequence shown here is derived from an EMBL/GenBank/DDBJ whole genome shotgun (WGS) entry which is preliminary data.</text>
</comment>
<dbReference type="AlphaFoldDB" id="A0A7C5V1F2"/>
<name>A0A7C5V1F2_9FIRM</name>
<gene>
    <name evidence="2" type="ORF">ENL71_05185</name>
</gene>
<feature type="signal peptide" evidence="1">
    <location>
        <begin position="1"/>
        <end position="29"/>
    </location>
</feature>
<dbReference type="Gene3D" id="3.40.190.10">
    <property type="entry name" value="Periplasmic binding protein-like II"/>
    <property type="match status" value="1"/>
</dbReference>
<dbReference type="SUPFAM" id="SSF53850">
    <property type="entry name" value="Periplasmic binding protein-like II"/>
    <property type="match status" value="1"/>
</dbReference>
<reference evidence="2" key="1">
    <citation type="journal article" date="2020" name="mSystems">
        <title>Genome- and Community-Level Interaction Insights into Carbon Utilization and Element Cycling Functions of Hydrothermarchaeota in Hydrothermal Sediment.</title>
        <authorList>
            <person name="Zhou Z."/>
            <person name="Liu Y."/>
            <person name="Xu W."/>
            <person name="Pan J."/>
            <person name="Luo Z.H."/>
            <person name="Li M."/>
        </authorList>
    </citation>
    <scope>NUCLEOTIDE SEQUENCE [LARGE SCALE GENOMIC DNA]</scope>
    <source>
        <strain evidence="2">SpSt-102</strain>
    </source>
</reference>
<organism evidence="2">
    <name type="scientific">Caldicellulosiruptor owensensis</name>
    <dbReference type="NCBI Taxonomy" id="55205"/>
    <lineage>
        <taxon>Bacteria</taxon>
        <taxon>Bacillati</taxon>
        <taxon>Bacillota</taxon>
        <taxon>Bacillota incertae sedis</taxon>
        <taxon>Caldicellulosiruptorales</taxon>
        <taxon>Caldicellulosiruptoraceae</taxon>
        <taxon>Caldicellulosiruptor</taxon>
    </lineage>
</organism>
<feature type="chain" id="PRO_5039620907" description="Lipoprotein" evidence="1">
    <location>
        <begin position="30"/>
        <end position="197"/>
    </location>
</feature>
<sequence>MKFALRFKKVLIVLSLASFLMFILTGCSSSQDDINKKVRIVLVGNFIGDENAQKLISELEKKSGDQIYIDQILYTGDKPKSEQELAFMQKLMIMLVAGEGDIYILDKKLFTNYAQNGAFYSLKSFVNKNKLDKFVDNTCYVKEKNKSKTDLYGIKADSVSMLKKYGFDTENKYIAIYIRSNKFSRAQKVLLALLNSN</sequence>
<keyword evidence="1" id="KW-0732">Signal</keyword>
<evidence type="ECO:0000313" key="2">
    <source>
        <dbReference type="EMBL" id="HHS01906.1"/>
    </source>
</evidence>
<dbReference type="PROSITE" id="PS51257">
    <property type="entry name" value="PROKAR_LIPOPROTEIN"/>
    <property type="match status" value="1"/>
</dbReference>
<evidence type="ECO:0000256" key="1">
    <source>
        <dbReference type="SAM" id="SignalP"/>
    </source>
</evidence>
<proteinExistence type="predicted"/>